<evidence type="ECO:0000313" key="2">
    <source>
        <dbReference type="EMBL" id="ATG47775.1"/>
    </source>
</evidence>
<feature type="domain" description="Integrase catalytic" evidence="1">
    <location>
        <begin position="145"/>
        <end position="182"/>
    </location>
</feature>
<evidence type="ECO:0000259" key="1">
    <source>
        <dbReference type="Pfam" id="PF13683"/>
    </source>
</evidence>
<dbReference type="AlphaFoldDB" id="A0A291GC48"/>
<dbReference type="Pfam" id="PF13683">
    <property type="entry name" value="rve_3"/>
    <property type="match status" value="1"/>
</dbReference>
<dbReference type="GO" id="GO:0015074">
    <property type="term" value="P:DNA integration"/>
    <property type="evidence" value="ECO:0007669"/>
    <property type="project" value="InterPro"/>
</dbReference>
<dbReference type="SUPFAM" id="SSF53098">
    <property type="entry name" value="Ribonuclease H-like"/>
    <property type="match status" value="1"/>
</dbReference>
<proteinExistence type="predicted"/>
<name>A0A291GC48_9RHOB</name>
<keyword evidence="3" id="KW-1185">Reference proteome</keyword>
<dbReference type="OrthoDB" id="9814072at2"/>
<dbReference type="EMBL" id="CP022196">
    <property type="protein sequence ID" value="ATG47775.1"/>
    <property type="molecule type" value="Genomic_DNA"/>
</dbReference>
<dbReference type="RefSeq" id="WP_096805731.1">
    <property type="nucleotide sequence ID" value="NZ_CP022196.1"/>
</dbReference>
<evidence type="ECO:0000313" key="3">
    <source>
        <dbReference type="Proteomes" id="UP000217935"/>
    </source>
</evidence>
<dbReference type="KEGG" id="ceh:CEW89_09485"/>
<gene>
    <name evidence="2" type="ORF">CEW89_09485</name>
</gene>
<reference evidence="2 3" key="1">
    <citation type="submission" date="2017-06" db="EMBL/GenBank/DDBJ databases">
        <title>Celeribacter sp. TSPH2 complete genome sequence.</title>
        <authorList>
            <person name="Woo J.-H."/>
            <person name="Kim H.-S."/>
        </authorList>
    </citation>
    <scope>NUCLEOTIDE SEQUENCE [LARGE SCALE GENOMIC DNA]</scope>
    <source>
        <strain evidence="2 3">TSPH2</strain>
    </source>
</reference>
<dbReference type="Proteomes" id="UP000217935">
    <property type="component" value="Chromosome"/>
</dbReference>
<accession>A0A291GC48</accession>
<dbReference type="InterPro" id="IPR001584">
    <property type="entry name" value="Integrase_cat-core"/>
</dbReference>
<sequence length="196" mass="22157">MKRLAIRDFDSLTASQLADVGRLETPSQQVEFGGPFRNSLDLITSDQGETLRGYGLLKSERVIGLVILKRPPSSPDWVPQDAVSLHGLKIDWRWQGYVSKCAQPAPNWTSSSHCWGIAGRCCVKLIPRFSEMVVRLSSVILTRALIYLEEITDGFQARRIVKNWMAFYNAERPHSALDQRTPDEAYWAGLEERHAA</sequence>
<organism evidence="2 3">
    <name type="scientific">Celeribacter ethanolicus</name>
    <dbReference type="NCBI Taxonomy" id="1758178"/>
    <lineage>
        <taxon>Bacteria</taxon>
        <taxon>Pseudomonadati</taxon>
        <taxon>Pseudomonadota</taxon>
        <taxon>Alphaproteobacteria</taxon>
        <taxon>Rhodobacterales</taxon>
        <taxon>Roseobacteraceae</taxon>
        <taxon>Celeribacter</taxon>
    </lineage>
</organism>
<dbReference type="InterPro" id="IPR012337">
    <property type="entry name" value="RNaseH-like_sf"/>
</dbReference>
<protein>
    <recommendedName>
        <fullName evidence="1">Integrase catalytic domain-containing protein</fullName>
    </recommendedName>
</protein>